<accession>A0AA40T403</accession>
<feature type="domain" description="Putative restriction endonuclease" evidence="1">
    <location>
        <begin position="11"/>
        <end position="116"/>
    </location>
</feature>
<dbReference type="CDD" id="cd06260">
    <property type="entry name" value="DUF820-like"/>
    <property type="match status" value="1"/>
</dbReference>
<dbReference type="Proteomes" id="UP001165986">
    <property type="component" value="Unassembled WGS sequence"/>
</dbReference>
<dbReference type="GO" id="GO:0004519">
    <property type="term" value="F:endonuclease activity"/>
    <property type="evidence" value="ECO:0007669"/>
    <property type="project" value="UniProtKB-KW"/>
</dbReference>
<keyword evidence="2" id="KW-0255">Endonuclease</keyword>
<name>A0AA40T403_9NOST</name>
<keyword evidence="2" id="KW-0540">Nuclease</keyword>
<reference evidence="2" key="1">
    <citation type="submission" date="2019-07" db="EMBL/GenBank/DDBJ databases">
        <title>Toxilogical consequences of a new and cryptic species of cyanobacteria (Komarekiella delphini-convector) recovered from the epidermis of a bottlenose dolphin and 1500 ft. in the air.</title>
        <authorList>
            <person name="Brown A.O."/>
            <person name="Dvorak P."/>
            <person name="Villanueva C.D."/>
            <person name="Foss A.J."/>
            <person name="Garvey A.D."/>
            <person name="Gibson Q.A."/>
            <person name="Johansen J.R."/>
            <person name="Casamatta D.A."/>
        </authorList>
    </citation>
    <scope>NUCLEOTIDE SEQUENCE</scope>
    <source>
        <strain evidence="2">SJRDD-AB1</strain>
    </source>
</reference>
<dbReference type="InterPro" id="IPR008538">
    <property type="entry name" value="Uma2"/>
</dbReference>
<keyword evidence="2" id="KW-0378">Hydrolase</keyword>
<proteinExistence type="predicted"/>
<evidence type="ECO:0000313" key="2">
    <source>
        <dbReference type="EMBL" id="MBD6620214.1"/>
    </source>
</evidence>
<dbReference type="Gene3D" id="3.90.1570.10">
    <property type="entry name" value="tt1808, chain A"/>
    <property type="match status" value="2"/>
</dbReference>
<dbReference type="Pfam" id="PF05685">
    <property type="entry name" value="Uma2"/>
    <property type="match status" value="1"/>
</dbReference>
<evidence type="ECO:0000313" key="3">
    <source>
        <dbReference type="Proteomes" id="UP001165986"/>
    </source>
</evidence>
<dbReference type="RefSeq" id="WP_191761426.1">
    <property type="nucleotide sequence ID" value="NZ_VJXY01000058.1"/>
</dbReference>
<comment type="caution">
    <text evidence="2">The sequence shown here is derived from an EMBL/GenBank/DDBJ whole genome shotgun (WGS) entry which is preliminary data.</text>
</comment>
<dbReference type="SUPFAM" id="SSF52980">
    <property type="entry name" value="Restriction endonuclease-like"/>
    <property type="match status" value="2"/>
</dbReference>
<dbReference type="EMBL" id="VJXY01000058">
    <property type="protein sequence ID" value="MBD6620214.1"/>
    <property type="molecule type" value="Genomic_DNA"/>
</dbReference>
<gene>
    <name evidence="2" type="ORF">FNW02_31610</name>
</gene>
<dbReference type="PANTHER" id="PTHR34107">
    <property type="entry name" value="SLL0198 PROTEIN-RELATED"/>
    <property type="match status" value="1"/>
</dbReference>
<evidence type="ECO:0000259" key="1">
    <source>
        <dbReference type="Pfam" id="PF05685"/>
    </source>
</evidence>
<protein>
    <submittedName>
        <fullName evidence="2">Uma2 family endonuclease</fullName>
    </submittedName>
</protein>
<dbReference type="InterPro" id="IPR011335">
    <property type="entry name" value="Restrct_endonuc-II-like"/>
</dbReference>
<dbReference type="InterPro" id="IPR012296">
    <property type="entry name" value="Nuclease_put_TT1808"/>
</dbReference>
<organism evidence="2 3">
    <name type="scientific">Komarekiella delphini-convector SJRDD-AB1</name>
    <dbReference type="NCBI Taxonomy" id="2593771"/>
    <lineage>
        <taxon>Bacteria</taxon>
        <taxon>Bacillati</taxon>
        <taxon>Cyanobacteriota</taxon>
        <taxon>Cyanophyceae</taxon>
        <taxon>Nostocales</taxon>
        <taxon>Nostocaceae</taxon>
        <taxon>Komarekiella</taxon>
        <taxon>Komarekiella delphini-convector</taxon>
    </lineage>
</organism>
<sequence length="227" mass="25212">MILQANNQLTLQEFLNLPPGEGDITYELVDGQAIPKMSPKFFHAKLTRVLLNQIEQCCEGRGEVCPEWAVALTRRGKDWMPTPDILYISYERLPANWDENEACPVPPDLVIEIISPFGFESSQDARGLATATLTAETALAKPLVEKTTTLSPGQTFGQITAKAKDYLDAMVLRVWVVDIKARSITVFYPDAAPQTYMGAEILTDILFEGLEFTAEQVFQKAKIPSNS</sequence>
<keyword evidence="3" id="KW-1185">Reference proteome</keyword>
<dbReference type="PANTHER" id="PTHR34107:SF1">
    <property type="entry name" value="SLL0198 PROTEIN"/>
    <property type="match status" value="1"/>
</dbReference>
<dbReference type="AlphaFoldDB" id="A0AA40T403"/>